<comment type="caution">
    <text evidence="8">The sequence shown here is derived from an EMBL/GenBank/DDBJ whole genome shotgun (WGS) entry which is preliminary data.</text>
</comment>
<dbReference type="Proteomes" id="UP000638648">
    <property type="component" value="Unassembled WGS sequence"/>
</dbReference>
<evidence type="ECO:0000256" key="5">
    <source>
        <dbReference type="ARBA" id="ARBA00022967"/>
    </source>
</evidence>
<dbReference type="GO" id="GO:0016887">
    <property type="term" value="F:ATP hydrolysis activity"/>
    <property type="evidence" value="ECO:0007669"/>
    <property type="project" value="InterPro"/>
</dbReference>
<keyword evidence="5" id="KW-1278">Translocase</keyword>
<evidence type="ECO:0000256" key="3">
    <source>
        <dbReference type="ARBA" id="ARBA00022741"/>
    </source>
</evidence>
<sequence length="285" mass="30453">MINAAGPEVPAIRLSRVTKRFTPMVLGLDDISLDISSGTRVVLLGKSGSGKSTLLRHVNRLHSPTSGAVLVHGTDVGTVRGRQLRDLRRGIGMVFQNFHLVGNISALENVCSGNLGALRGPRVGLWMYPSAVRRHALDLLDRVGLAERAYQRSDTLSGGQQQRVAIARALIQQPSVLLADEPVASLDPESSADVLGILTRISKEDRLTVLMSLHQIEYALGFADRIVGLREGRVVLDESALNLDAERAMQIYSAATGTTDDSLTVAAGVPQPLAAHAPARPGLAR</sequence>
<dbReference type="NCBIfam" id="TIGR02315">
    <property type="entry name" value="ABC_phnC"/>
    <property type="match status" value="1"/>
</dbReference>
<gene>
    <name evidence="8" type="ORF">HEB94_003835</name>
</gene>
<dbReference type="InterPro" id="IPR027417">
    <property type="entry name" value="P-loop_NTPase"/>
</dbReference>
<dbReference type="SMART" id="SM00382">
    <property type="entry name" value="AAA"/>
    <property type="match status" value="1"/>
</dbReference>
<evidence type="ECO:0000313" key="8">
    <source>
        <dbReference type="EMBL" id="MBE1606987.1"/>
    </source>
</evidence>
<evidence type="ECO:0000259" key="7">
    <source>
        <dbReference type="PROSITE" id="PS50893"/>
    </source>
</evidence>
<dbReference type="GO" id="GO:0015416">
    <property type="term" value="F:ABC-type phosphonate transporter activity"/>
    <property type="evidence" value="ECO:0007669"/>
    <property type="project" value="InterPro"/>
</dbReference>
<organism evidence="8 9">
    <name type="scientific">Actinopolymorpha pittospori</name>
    <dbReference type="NCBI Taxonomy" id="648752"/>
    <lineage>
        <taxon>Bacteria</taxon>
        <taxon>Bacillati</taxon>
        <taxon>Actinomycetota</taxon>
        <taxon>Actinomycetes</taxon>
        <taxon>Propionibacteriales</taxon>
        <taxon>Actinopolymorphaceae</taxon>
        <taxon>Actinopolymorpha</taxon>
    </lineage>
</organism>
<dbReference type="InterPro" id="IPR003439">
    <property type="entry name" value="ABC_transporter-like_ATP-bd"/>
</dbReference>
<dbReference type="PANTHER" id="PTHR43166">
    <property type="entry name" value="AMINO ACID IMPORT ATP-BINDING PROTEIN"/>
    <property type="match status" value="1"/>
</dbReference>
<evidence type="ECO:0000256" key="2">
    <source>
        <dbReference type="ARBA" id="ARBA00022475"/>
    </source>
</evidence>
<dbReference type="PANTHER" id="PTHR43166:SF6">
    <property type="entry name" value="PHOSPHONATES IMPORT ATP-BINDING PROTEIN PHNC"/>
    <property type="match status" value="1"/>
</dbReference>
<dbReference type="GO" id="GO:0016020">
    <property type="term" value="C:membrane"/>
    <property type="evidence" value="ECO:0007669"/>
    <property type="project" value="InterPro"/>
</dbReference>
<dbReference type="InterPro" id="IPR012693">
    <property type="entry name" value="ABC_transpr_PhnC"/>
</dbReference>
<dbReference type="GO" id="GO:0005524">
    <property type="term" value="F:ATP binding"/>
    <property type="evidence" value="ECO:0007669"/>
    <property type="project" value="UniProtKB-KW"/>
</dbReference>
<keyword evidence="2" id="KW-1003">Cell membrane</keyword>
<proteinExistence type="predicted"/>
<dbReference type="RefSeq" id="WP_192751003.1">
    <property type="nucleotide sequence ID" value="NZ_BAABJL010000151.1"/>
</dbReference>
<keyword evidence="3" id="KW-0547">Nucleotide-binding</keyword>
<dbReference type="InterPro" id="IPR017871">
    <property type="entry name" value="ABC_transporter-like_CS"/>
</dbReference>
<dbReference type="SUPFAM" id="SSF52540">
    <property type="entry name" value="P-loop containing nucleoside triphosphate hydrolases"/>
    <property type="match status" value="1"/>
</dbReference>
<dbReference type="InterPro" id="IPR003593">
    <property type="entry name" value="AAA+_ATPase"/>
</dbReference>
<name>A0A927N117_9ACTN</name>
<feature type="domain" description="ABC transporter" evidence="7">
    <location>
        <begin position="12"/>
        <end position="256"/>
    </location>
</feature>
<dbReference type="EMBL" id="JADBEM010000001">
    <property type="protein sequence ID" value="MBE1606987.1"/>
    <property type="molecule type" value="Genomic_DNA"/>
</dbReference>
<evidence type="ECO:0000256" key="1">
    <source>
        <dbReference type="ARBA" id="ARBA00022448"/>
    </source>
</evidence>
<dbReference type="InterPro" id="IPR050086">
    <property type="entry name" value="MetN_ABC_transporter-like"/>
</dbReference>
<protein>
    <submittedName>
        <fullName evidence="8">Phosphonate transport system ATP-binding protein</fullName>
    </submittedName>
</protein>
<accession>A0A927N117</accession>
<reference evidence="8" key="1">
    <citation type="submission" date="2020-10" db="EMBL/GenBank/DDBJ databases">
        <title>Sequencing the genomes of 1000 actinobacteria strains.</title>
        <authorList>
            <person name="Klenk H.-P."/>
        </authorList>
    </citation>
    <scope>NUCLEOTIDE SEQUENCE</scope>
    <source>
        <strain evidence="8">DSM 45354</strain>
    </source>
</reference>
<keyword evidence="4 8" id="KW-0067">ATP-binding</keyword>
<dbReference type="PROSITE" id="PS00211">
    <property type="entry name" value="ABC_TRANSPORTER_1"/>
    <property type="match status" value="1"/>
</dbReference>
<dbReference type="Gene3D" id="3.40.50.300">
    <property type="entry name" value="P-loop containing nucleotide triphosphate hydrolases"/>
    <property type="match status" value="1"/>
</dbReference>
<keyword evidence="6" id="KW-0472">Membrane</keyword>
<keyword evidence="1" id="KW-0813">Transport</keyword>
<dbReference type="CDD" id="cd03256">
    <property type="entry name" value="ABC_PhnC_transporter"/>
    <property type="match status" value="1"/>
</dbReference>
<dbReference type="Pfam" id="PF00005">
    <property type="entry name" value="ABC_tran"/>
    <property type="match status" value="1"/>
</dbReference>
<evidence type="ECO:0000313" key="9">
    <source>
        <dbReference type="Proteomes" id="UP000638648"/>
    </source>
</evidence>
<evidence type="ECO:0000256" key="6">
    <source>
        <dbReference type="ARBA" id="ARBA00023136"/>
    </source>
</evidence>
<dbReference type="AlphaFoldDB" id="A0A927N117"/>
<dbReference type="PROSITE" id="PS50893">
    <property type="entry name" value="ABC_TRANSPORTER_2"/>
    <property type="match status" value="1"/>
</dbReference>
<evidence type="ECO:0000256" key="4">
    <source>
        <dbReference type="ARBA" id="ARBA00022840"/>
    </source>
</evidence>
<keyword evidence="9" id="KW-1185">Reference proteome</keyword>